<reference evidence="1" key="1">
    <citation type="submission" date="2019-09" db="EMBL/GenBank/DDBJ databases">
        <authorList>
            <person name="Tao P."/>
            <person name="Yang T."/>
            <person name="Chen J."/>
            <person name="Lin C."/>
            <person name="Hu J."/>
            <person name="Zhu Y."/>
            <person name="Lv H."/>
            <person name="Tian M."/>
            <person name="Gao Q."/>
            <person name="Jia J."/>
        </authorList>
    </citation>
    <scope>NUCLEOTIDE SEQUENCE</scope>
    <source>
        <strain evidence="1">WV103</strain>
    </source>
</reference>
<proteinExistence type="predicted"/>
<organism evidence="1">
    <name type="scientific">Spodoptera exigua multiple nucleopolyhedrovirus</name>
    <dbReference type="NCBI Taxonomy" id="10454"/>
    <lineage>
        <taxon>Viruses</taxon>
        <taxon>Viruses incertae sedis</taxon>
        <taxon>Naldaviricetes</taxon>
        <taxon>Lefavirales</taxon>
        <taxon>Baculoviridae</taxon>
        <taxon>Alphabaculovirus</taxon>
    </lineage>
</organism>
<name>A0A6N0C8B8_9ABAC</name>
<sequence>MDESKDRVLKSIFYTLVHMCTDLETHVRFDEDFVFLKL</sequence>
<evidence type="ECO:0000313" key="1">
    <source>
        <dbReference type="EMBL" id="QKO28851.1"/>
    </source>
</evidence>
<accession>A0A6N0C8B8</accession>
<protein>
    <submittedName>
        <fullName evidence="1">Uncharacterized protein</fullName>
    </submittedName>
</protein>
<dbReference type="EMBL" id="MN481987">
    <property type="protein sequence ID" value="QKO28851.1"/>
    <property type="molecule type" value="Genomic_DNA"/>
</dbReference>